<sequence>MPQRPAPTPVRIRLPRPLGALLGRLIAARTVQPGAVVPPPAALNVTRRTLLSFKTEACVACDTLDVFLGQLAHAHGLDLRVIDARRGDLPPHAYGDALHLDADGSLRRPYRVHAFPTLILTGPDGHIEAVVTSVPEQDAQASVTRGLGLA</sequence>
<accession>A0A0F7JS17</accession>
<dbReference type="PATRIC" id="fig|1309411.5.peg.2166"/>
<dbReference type="RefSeq" id="WP_046843988.1">
    <property type="nucleotide sequence ID" value="NZ_CP011389.1"/>
</dbReference>
<dbReference type="EMBL" id="CP011389">
    <property type="protein sequence ID" value="AKH17420.1"/>
    <property type="molecule type" value="Genomic_DNA"/>
</dbReference>
<dbReference type="AlphaFoldDB" id="A0A0F7JS17"/>
<proteinExistence type="predicted"/>
<dbReference type="InterPro" id="IPR036249">
    <property type="entry name" value="Thioredoxin-like_sf"/>
</dbReference>
<dbReference type="SUPFAM" id="SSF52833">
    <property type="entry name" value="Thioredoxin-like"/>
    <property type="match status" value="1"/>
</dbReference>
<name>A0A0F7JS17_9DEIO</name>
<evidence type="ECO:0000313" key="1">
    <source>
        <dbReference type="EMBL" id="AKH17420.1"/>
    </source>
</evidence>
<protein>
    <recommendedName>
        <fullName evidence="3">Thioredoxin</fullName>
    </recommendedName>
</protein>
<evidence type="ECO:0008006" key="3">
    <source>
        <dbReference type="Google" id="ProtNLM"/>
    </source>
</evidence>
<reference evidence="1 2" key="1">
    <citation type="submission" date="2015-01" db="EMBL/GenBank/DDBJ databases">
        <title>Deinococcus soli/N5/whole genome sequencing.</title>
        <authorList>
            <person name="Kim M.K."/>
            <person name="Srinivasan S."/>
            <person name="Lee J.-J."/>
        </authorList>
    </citation>
    <scope>NUCLEOTIDE SEQUENCE [LARGE SCALE GENOMIC DNA]</scope>
    <source>
        <strain evidence="1 2">N5</strain>
    </source>
</reference>
<dbReference type="KEGG" id="dch:SY84_10660"/>
<evidence type="ECO:0000313" key="2">
    <source>
        <dbReference type="Proteomes" id="UP000034024"/>
    </source>
</evidence>
<keyword evidence="2" id="KW-1185">Reference proteome</keyword>
<dbReference type="Proteomes" id="UP000034024">
    <property type="component" value="Chromosome"/>
</dbReference>
<gene>
    <name evidence="1" type="ORF">SY84_10660</name>
</gene>
<organism evidence="1 2">
    <name type="scientific">Deinococcus soli</name>
    <name type="common">ex Cha et al. 2016</name>
    <dbReference type="NCBI Taxonomy" id="1309411"/>
    <lineage>
        <taxon>Bacteria</taxon>
        <taxon>Thermotogati</taxon>
        <taxon>Deinococcota</taxon>
        <taxon>Deinococci</taxon>
        <taxon>Deinococcales</taxon>
        <taxon>Deinococcaceae</taxon>
        <taxon>Deinococcus</taxon>
    </lineage>
</organism>
<dbReference type="OrthoDB" id="70276at2"/>